<dbReference type="AlphaFoldDB" id="A0AAW6U4Z7"/>
<dbReference type="EMBL" id="JASCXW010000014">
    <property type="protein sequence ID" value="MDI6452962.1"/>
    <property type="molecule type" value="Genomic_DNA"/>
</dbReference>
<keyword evidence="4" id="KW-1185">Reference proteome</keyword>
<dbReference type="Pfam" id="PF13936">
    <property type="entry name" value="HTH_38"/>
    <property type="match status" value="1"/>
</dbReference>
<dbReference type="GO" id="GO:0032196">
    <property type="term" value="P:transposition"/>
    <property type="evidence" value="ECO:0007669"/>
    <property type="project" value="TreeGrafter"/>
</dbReference>
<dbReference type="Proteomes" id="UP001431532">
    <property type="component" value="Unassembled WGS sequence"/>
</dbReference>
<name>A0AAW6U4Z7_9MOLU</name>
<gene>
    <name evidence="3" type="ORF">QJ521_05260</name>
</gene>
<sequence length="391" mass="45876">MSEKYKHLTLSERITIEAGLKAIKSLQDIALEINKSPRTVSYEIKTHLIRKENQRFRFSNVSKTNCQRHQRYPFTCDGCAFKSSCLSDFFTYEAKQANQAYQHVLKTSRQGINLSATEYVYLDGIVKKGIKNGQSLEHIKATHPDLPISVRSLYRYIDQDLLSIKTFDLRRKVRFKKRKKTTKTKIKTHIEGRQFMDYLTYCAKHPQTFTIQMDTVHGAKSDRFYILTLILIEFHFFYAFVIPKHTGAVTRAFKWLYQQLGHDDFKRLMPVILTDRGTEFSDSEELEFNDAHERRTYVFYCDPLASYQKGAIESIHRLLRYVFPKGKSLDFLTQDKLNVFINCINSYKLRSNQFLTAYHMMKTHFGKDILDKLKVKAIDPDSIHLTPNLVK</sequence>
<evidence type="ECO:0000313" key="3">
    <source>
        <dbReference type="EMBL" id="MDI6452962.1"/>
    </source>
</evidence>
<dbReference type="InterPro" id="IPR012337">
    <property type="entry name" value="RNaseH-like_sf"/>
</dbReference>
<dbReference type="PANTHER" id="PTHR10948">
    <property type="entry name" value="TRANSPOSASE"/>
    <property type="match status" value="1"/>
</dbReference>
<proteinExistence type="predicted"/>
<dbReference type="InterPro" id="IPR051917">
    <property type="entry name" value="Transposase-Integrase"/>
</dbReference>
<feature type="domain" description="Integrase catalytic" evidence="2">
    <location>
        <begin position="202"/>
        <end position="365"/>
    </location>
</feature>
<dbReference type="NCBIfam" id="NF033563">
    <property type="entry name" value="transpos_IS30"/>
    <property type="match status" value="1"/>
</dbReference>
<evidence type="ECO:0000259" key="2">
    <source>
        <dbReference type="PROSITE" id="PS50994"/>
    </source>
</evidence>
<dbReference type="GO" id="GO:0003676">
    <property type="term" value="F:nucleic acid binding"/>
    <property type="evidence" value="ECO:0007669"/>
    <property type="project" value="InterPro"/>
</dbReference>
<dbReference type="GO" id="GO:0015074">
    <property type="term" value="P:DNA integration"/>
    <property type="evidence" value="ECO:0007669"/>
    <property type="project" value="InterPro"/>
</dbReference>
<dbReference type="PANTHER" id="PTHR10948:SF23">
    <property type="entry name" value="TRANSPOSASE INSI FOR INSERTION SEQUENCE ELEMENT IS30A-RELATED"/>
    <property type="match status" value="1"/>
</dbReference>
<keyword evidence="1" id="KW-0233">DNA recombination</keyword>
<dbReference type="Gene3D" id="3.30.420.10">
    <property type="entry name" value="Ribonuclease H-like superfamily/Ribonuclease H"/>
    <property type="match status" value="1"/>
</dbReference>
<dbReference type="InterPro" id="IPR025246">
    <property type="entry name" value="IS30-like_HTH"/>
</dbReference>
<evidence type="ECO:0000313" key="4">
    <source>
        <dbReference type="Proteomes" id="UP001431532"/>
    </source>
</evidence>
<accession>A0AAW6U4Z7</accession>
<comment type="caution">
    <text evidence="3">The sequence shown here is derived from an EMBL/GenBank/DDBJ whole genome shotgun (WGS) entry which is preliminary data.</text>
</comment>
<dbReference type="GO" id="GO:0005829">
    <property type="term" value="C:cytosol"/>
    <property type="evidence" value="ECO:0007669"/>
    <property type="project" value="TreeGrafter"/>
</dbReference>
<dbReference type="PROSITE" id="PS50994">
    <property type="entry name" value="INTEGRASE"/>
    <property type="match status" value="1"/>
</dbReference>
<dbReference type="RefSeq" id="WP_282839389.1">
    <property type="nucleotide sequence ID" value="NZ_JASCXW010000014.1"/>
</dbReference>
<dbReference type="InterPro" id="IPR001584">
    <property type="entry name" value="Integrase_cat-core"/>
</dbReference>
<dbReference type="SUPFAM" id="SSF53098">
    <property type="entry name" value="Ribonuclease H-like"/>
    <property type="match status" value="1"/>
</dbReference>
<organism evidence="3 4">
    <name type="scientific">Peloplasma aerotolerans</name>
    <dbReference type="NCBI Taxonomy" id="3044389"/>
    <lineage>
        <taxon>Bacteria</taxon>
        <taxon>Bacillati</taxon>
        <taxon>Mycoplasmatota</taxon>
        <taxon>Mollicutes</taxon>
        <taxon>Acholeplasmatales</taxon>
        <taxon>Acholeplasmataceae</taxon>
        <taxon>Peloplasma</taxon>
    </lineage>
</organism>
<dbReference type="GO" id="GO:0004803">
    <property type="term" value="F:transposase activity"/>
    <property type="evidence" value="ECO:0007669"/>
    <property type="project" value="TreeGrafter"/>
</dbReference>
<dbReference type="InterPro" id="IPR053392">
    <property type="entry name" value="Transposase_IS30-like"/>
</dbReference>
<dbReference type="GO" id="GO:0006310">
    <property type="term" value="P:DNA recombination"/>
    <property type="evidence" value="ECO:0007669"/>
    <property type="project" value="UniProtKB-KW"/>
</dbReference>
<evidence type="ECO:0000256" key="1">
    <source>
        <dbReference type="ARBA" id="ARBA00023172"/>
    </source>
</evidence>
<dbReference type="InterPro" id="IPR036397">
    <property type="entry name" value="RNaseH_sf"/>
</dbReference>
<protein>
    <submittedName>
        <fullName evidence="3">IS30 family transposase</fullName>
    </submittedName>
</protein>
<reference evidence="3" key="1">
    <citation type="submission" date="2023-05" db="EMBL/GenBank/DDBJ databases">
        <title>Mariniplasma microaerophilum sp. nov., a novel anaerobic mollicute isolated from terrestrial mud volcano, Taman Peninsula, Russia.</title>
        <authorList>
            <person name="Khomyakova M.A."/>
            <person name="Merkel A.Y."/>
            <person name="Slobodkin A.I."/>
        </authorList>
    </citation>
    <scope>NUCLEOTIDE SEQUENCE</scope>
    <source>
        <strain evidence="3">M4Ah</strain>
    </source>
</reference>